<keyword evidence="3 5" id="KW-1133">Transmembrane helix</keyword>
<organism evidence="7 8">
    <name type="scientific">Candidatus Yonathbacteria bacterium RIFCSPHIGHO2_01_FULL_51_10</name>
    <dbReference type="NCBI Taxonomy" id="1802723"/>
    <lineage>
        <taxon>Bacteria</taxon>
        <taxon>Candidatus Yonathiibacteriota</taxon>
    </lineage>
</organism>
<feature type="transmembrane region" description="Helical" evidence="5">
    <location>
        <begin position="217"/>
        <end position="240"/>
    </location>
</feature>
<dbReference type="AlphaFoldDB" id="A0A1G2SC02"/>
<keyword evidence="4 5" id="KW-0472">Membrane</keyword>
<protein>
    <recommendedName>
        <fullName evidence="9">DoxX family protein</fullName>
    </recommendedName>
</protein>
<feature type="transmembrane region" description="Helical" evidence="5">
    <location>
        <begin position="53"/>
        <end position="72"/>
    </location>
</feature>
<reference evidence="7 8" key="1">
    <citation type="journal article" date="2016" name="Nat. Commun.">
        <title>Thousands of microbial genomes shed light on interconnected biogeochemical processes in an aquifer system.</title>
        <authorList>
            <person name="Anantharaman K."/>
            <person name="Brown C.T."/>
            <person name="Hug L.A."/>
            <person name="Sharon I."/>
            <person name="Castelle C.J."/>
            <person name="Probst A.J."/>
            <person name="Thomas B.C."/>
            <person name="Singh A."/>
            <person name="Wilkins M.J."/>
            <person name="Karaoz U."/>
            <person name="Brodie E.L."/>
            <person name="Williams K.H."/>
            <person name="Hubbard S.S."/>
            <person name="Banfield J.F."/>
        </authorList>
    </citation>
    <scope>NUCLEOTIDE SEQUENCE [LARGE SCALE GENOMIC DNA]</scope>
</reference>
<evidence type="ECO:0000313" key="8">
    <source>
        <dbReference type="Proteomes" id="UP000176997"/>
    </source>
</evidence>
<name>A0A1G2SC02_9BACT</name>
<evidence type="ECO:0000256" key="3">
    <source>
        <dbReference type="ARBA" id="ARBA00022989"/>
    </source>
</evidence>
<dbReference type="GO" id="GO:0016020">
    <property type="term" value="C:membrane"/>
    <property type="evidence" value="ECO:0007669"/>
    <property type="project" value="UniProtKB-SubCell"/>
</dbReference>
<keyword evidence="6" id="KW-0732">Signal</keyword>
<accession>A0A1G2SC02</accession>
<dbReference type="EMBL" id="MHUS01000002">
    <property type="protein sequence ID" value="OHA82272.1"/>
    <property type="molecule type" value="Genomic_DNA"/>
</dbReference>
<evidence type="ECO:0000256" key="4">
    <source>
        <dbReference type="ARBA" id="ARBA00023136"/>
    </source>
</evidence>
<evidence type="ECO:0008006" key="9">
    <source>
        <dbReference type="Google" id="ProtNLM"/>
    </source>
</evidence>
<feature type="transmembrane region" description="Helical" evidence="5">
    <location>
        <begin position="260"/>
        <end position="284"/>
    </location>
</feature>
<proteinExistence type="predicted"/>
<dbReference type="Proteomes" id="UP000176997">
    <property type="component" value="Unassembled WGS sequence"/>
</dbReference>
<evidence type="ECO:0000256" key="6">
    <source>
        <dbReference type="SAM" id="SignalP"/>
    </source>
</evidence>
<feature type="signal peptide" evidence="6">
    <location>
        <begin position="1"/>
        <end position="20"/>
    </location>
</feature>
<feature type="chain" id="PRO_5009584376" description="DoxX family protein" evidence="6">
    <location>
        <begin position="21"/>
        <end position="348"/>
    </location>
</feature>
<dbReference type="Pfam" id="PF07681">
    <property type="entry name" value="DoxX"/>
    <property type="match status" value="1"/>
</dbReference>
<feature type="transmembrane region" description="Helical" evidence="5">
    <location>
        <begin position="291"/>
        <end position="308"/>
    </location>
</feature>
<feature type="transmembrane region" description="Helical" evidence="5">
    <location>
        <begin position="93"/>
        <end position="113"/>
    </location>
</feature>
<dbReference type="InterPro" id="IPR032808">
    <property type="entry name" value="DoxX"/>
</dbReference>
<gene>
    <name evidence="7" type="ORF">A2675_00480</name>
</gene>
<evidence type="ECO:0000256" key="1">
    <source>
        <dbReference type="ARBA" id="ARBA00004141"/>
    </source>
</evidence>
<comment type="subcellular location">
    <subcellularLocation>
        <location evidence="1">Membrane</location>
        <topology evidence="1">Multi-pass membrane protein</topology>
    </subcellularLocation>
</comment>
<sequence>MKKYVFAALSFFGFTSVTFAHEVYVLDHSEVTNALATPGFDPLTVIMDNLNQFAFWAMLVSILLIAIFFFSISRPIERALDPILIRIKPYGFAVTRIAFGLSMVAGAYNHAVFGPEIKLDLIFGTYADMMSIALAIMGTLITLGAYTRIAAIAALVFFAAAFFADKTYMLTYANYLAEIIILLFLGSHRGSVEDLRRLRHGIIPRFHRWYTRMERTFTPYAFLVLRVGTGISLIYASIYAKVLHNNLAVETVIKYNLTDYFHFSPDFLVLGASLLEILLGMLILLGIEIRFASLFFGAFLILSLLYFGEAVWPHLILFGIVIALFTHGYDRYSLEGRFFARGHREPVL</sequence>
<evidence type="ECO:0000256" key="5">
    <source>
        <dbReference type="SAM" id="Phobius"/>
    </source>
</evidence>
<feature type="transmembrane region" description="Helical" evidence="5">
    <location>
        <begin position="145"/>
        <end position="163"/>
    </location>
</feature>
<dbReference type="STRING" id="1802723.A2675_00480"/>
<keyword evidence="2 5" id="KW-0812">Transmembrane</keyword>
<evidence type="ECO:0000256" key="2">
    <source>
        <dbReference type="ARBA" id="ARBA00022692"/>
    </source>
</evidence>
<comment type="caution">
    <text evidence="7">The sequence shown here is derived from an EMBL/GenBank/DDBJ whole genome shotgun (WGS) entry which is preliminary data.</text>
</comment>
<evidence type="ECO:0000313" key="7">
    <source>
        <dbReference type="EMBL" id="OHA82272.1"/>
    </source>
</evidence>